<dbReference type="PROSITE" id="PS51257">
    <property type="entry name" value="PROKAR_LIPOPROTEIN"/>
    <property type="match status" value="1"/>
</dbReference>
<proteinExistence type="predicted"/>
<protein>
    <submittedName>
        <fullName evidence="1">Uncharacterized protein</fullName>
    </submittedName>
</protein>
<organism evidence="1 2">
    <name type="scientific">Pseudomonas moorei</name>
    <dbReference type="NCBI Taxonomy" id="395599"/>
    <lineage>
        <taxon>Bacteria</taxon>
        <taxon>Pseudomonadati</taxon>
        <taxon>Pseudomonadota</taxon>
        <taxon>Gammaproteobacteria</taxon>
        <taxon>Pseudomonadales</taxon>
        <taxon>Pseudomonadaceae</taxon>
        <taxon>Pseudomonas</taxon>
    </lineage>
</organism>
<dbReference type="EMBL" id="FNKJ01000003">
    <property type="protein sequence ID" value="SDQ65803.1"/>
    <property type="molecule type" value="Genomic_DNA"/>
</dbReference>
<reference evidence="2" key="1">
    <citation type="submission" date="2016-10" db="EMBL/GenBank/DDBJ databases">
        <authorList>
            <person name="Varghese N."/>
            <person name="Submissions S."/>
        </authorList>
    </citation>
    <scope>NUCLEOTIDE SEQUENCE [LARGE SCALE GENOMIC DNA]</scope>
    <source>
        <strain evidence="2">BS3775</strain>
    </source>
</reference>
<dbReference type="RefSeq" id="WP_090318870.1">
    <property type="nucleotide sequence ID" value="NZ_FNKJ01000003.1"/>
</dbReference>
<evidence type="ECO:0000313" key="2">
    <source>
        <dbReference type="Proteomes" id="UP000199570"/>
    </source>
</evidence>
<sequence>MWKLAIAPILLLVSVSCFAELTVTSPSQACSLLTSSSLPGGTWRDQEDGTWGCSSDYLEIGSGSPPNNLAYYVDGGVVSPVQVKLVLNYNKPKSRDAATKALLWASNALSEKALGVKLPASISKAITSGQPATSDAGSGVIDVLREDWPNGKGYEVHVVMR</sequence>
<dbReference type="AlphaFoldDB" id="A0A1H1CNP4"/>
<gene>
    <name evidence="1" type="ORF">SAMN04490195_1312</name>
</gene>
<evidence type="ECO:0000313" key="1">
    <source>
        <dbReference type="EMBL" id="SDQ65803.1"/>
    </source>
</evidence>
<name>A0A1H1CNP4_9PSED</name>
<dbReference type="Proteomes" id="UP000199570">
    <property type="component" value="Unassembled WGS sequence"/>
</dbReference>
<dbReference type="Pfam" id="PF19495">
    <property type="entry name" value="DUF6030"/>
    <property type="match status" value="1"/>
</dbReference>
<dbReference type="OrthoDB" id="6628966at2"/>
<accession>A0A1H1CNP4</accession>
<keyword evidence="2" id="KW-1185">Reference proteome</keyword>
<dbReference type="InterPro" id="IPR046071">
    <property type="entry name" value="DUF6030"/>
</dbReference>